<dbReference type="Proteomes" id="UP000229976">
    <property type="component" value="Unassembled WGS sequence"/>
</dbReference>
<evidence type="ECO:0000259" key="1">
    <source>
        <dbReference type="PROSITE" id="PS50164"/>
    </source>
</evidence>
<keyword evidence="2" id="KW-0255">Endonuclease</keyword>
<dbReference type="Pfam" id="PF01541">
    <property type="entry name" value="GIY-YIG"/>
    <property type="match status" value="1"/>
</dbReference>
<dbReference type="PROSITE" id="PS50164">
    <property type="entry name" value="GIY_YIG"/>
    <property type="match status" value="1"/>
</dbReference>
<keyword evidence="2" id="KW-0378">Hydrolase</keyword>
<dbReference type="SUPFAM" id="SSF82771">
    <property type="entry name" value="GIY-YIG endonuclease"/>
    <property type="match status" value="1"/>
</dbReference>
<feature type="domain" description="GIY-YIG" evidence="1">
    <location>
        <begin position="1"/>
        <end position="76"/>
    </location>
</feature>
<dbReference type="EMBL" id="PCRO01000013">
    <property type="protein sequence ID" value="PIP23004.1"/>
    <property type="molecule type" value="Genomic_DNA"/>
</dbReference>
<dbReference type="InterPro" id="IPR000305">
    <property type="entry name" value="GIY-YIG_endonuc"/>
</dbReference>
<dbReference type="InterPro" id="IPR035901">
    <property type="entry name" value="GIY-YIG_endonuc_sf"/>
</dbReference>
<protein>
    <submittedName>
        <fullName evidence="2">Endonuclease</fullName>
    </submittedName>
</protein>
<dbReference type="GO" id="GO:0004519">
    <property type="term" value="F:endonuclease activity"/>
    <property type="evidence" value="ECO:0007669"/>
    <property type="project" value="UniProtKB-KW"/>
</dbReference>
<proteinExistence type="predicted"/>
<evidence type="ECO:0000313" key="2">
    <source>
        <dbReference type="EMBL" id="PIP23004.1"/>
    </source>
</evidence>
<name>A0A2G9YUR9_9BACT</name>
<sequence length="76" mass="9112">MFYVYFLKSLKNNKIYVGFTSKSPKIRTEEHNNGSNTFTKNNRPWKLEYYEIFICEKCARAREKFFKSGIGKTLKK</sequence>
<evidence type="ECO:0000313" key="3">
    <source>
        <dbReference type="Proteomes" id="UP000229976"/>
    </source>
</evidence>
<dbReference type="AlphaFoldDB" id="A0A2G9YUR9"/>
<organism evidence="2 3">
    <name type="scientific">Candidatus Nealsonbacteria bacterium CG23_combo_of_CG06-09_8_20_14_all_39_17</name>
    <dbReference type="NCBI Taxonomy" id="1974722"/>
    <lineage>
        <taxon>Bacteria</taxon>
        <taxon>Candidatus Nealsoniibacteriota</taxon>
    </lineage>
</organism>
<gene>
    <name evidence="2" type="ORF">COX37_01020</name>
</gene>
<keyword evidence="2" id="KW-0540">Nuclease</keyword>
<accession>A0A2G9YUR9</accession>
<dbReference type="Gene3D" id="3.40.1440.10">
    <property type="entry name" value="GIY-YIG endonuclease"/>
    <property type="match status" value="1"/>
</dbReference>
<comment type="caution">
    <text evidence="2">The sequence shown here is derived from an EMBL/GenBank/DDBJ whole genome shotgun (WGS) entry which is preliminary data.</text>
</comment>
<reference evidence="2 3" key="1">
    <citation type="submission" date="2017-09" db="EMBL/GenBank/DDBJ databases">
        <title>Depth-based differentiation of microbial function through sediment-hosted aquifers and enrichment of novel symbionts in the deep terrestrial subsurface.</title>
        <authorList>
            <person name="Probst A.J."/>
            <person name="Ladd B."/>
            <person name="Jarett J.K."/>
            <person name="Geller-Mcgrath D.E."/>
            <person name="Sieber C.M."/>
            <person name="Emerson J.B."/>
            <person name="Anantharaman K."/>
            <person name="Thomas B.C."/>
            <person name="Malmstrom R."/>
            <person name="Stieglmeier M."/>
            <person name="Klingl A."/>
            <person name="Woyke T."/>
            <person name="Ryan C.M."/>
            <person name="Banfield J.F."/>
        </authorList>
    </citation>
    <scope>NUCLEOTIDE SEQUENCE [LARGE SCALE GENOMIC DNA]</scope>
    <source>
        <strain evidence="2">CG23_combo_of_CG06-09_8_20_14_all_39_17</strain>
    </source>
</reference>